<reference evidence="8 9" key="1">
    <citation type="submission" date="2018-12" db="EMBL/GenBank/DDBJ databases">
        <title>Deinococcus radiophilus ATCC 27603 genome sequencing and assembly.</title>
        <authorList>
            <person name="Maclea K.S."/>
            <person name="Maynard C.R."/>
        </authorList>
    </citation>
    <scope>NUCLEOTIDE SEQUENCE [LARGE SCALE GENOMIC DNA]</scope>
    <source>
        <strain evidence="8 9">ATCC 27603</strain>
    </source>
</reference>
<keyword evidence="5" id="KW-0460">Magnesium</keyword>
<dbReference type="EMBL" id="RXPE01000006">
    <property type="protein sequence ID" value="RTR28628.1"/>
    <property type="molecule type" value="Genomic_DNA"/>
</dbReference>
<dbReference type="InterPro" id="IPR015797">
    <property type="entry name" value="NUDIX_hydrolase-like_dom_sf"/>
</dbReference>
<feature type="domain" description="Nudix hydrolase" evidence="7">
    <location>
        <begin position="39"/>
        <end position="168"/>
    </location>
</feature>
<keyword evidence="3" id="KW-0479">Metal-binding</keyword>
<dbReference type="InterPro" id="IPR045121">
    <property type="entry name" value="CoAse"/>
</dbReference>
<evidence type="ECO:0000256" key="3">
    <source>
        <dbReference type="ARBA" id="ARBA00022723"/>
    </source>
</evidence>
<dbReference type="RefSeq" id="WP_126351577.1">
    <property type="nucleotide sequence ID" value="NZ_CP086380.1"/>
</dbReference>
<dbReference type="PROSITE" id="PS51462">
    <property type="entry name" value="NUDIX"/>
    <property type="match status" value="1"/>
</dbReference>
<dbReference type="Gene3D" id="3.90.79.10">
    <property type="entry name" value="Nucleoside Triphosphate Pyrophosphohydrolase"/>
    <property type="match status" value="1"/>
</dbReference>
<dbReference type="InterPro" id="IPR020084">
    <property type="entry name" value="NUDIX_hydrolase_CS"/>
</dbReference>
<dbReference type="GO" id="GO:0046872">
    <property type="term" value="F:metal ion binding"/>
    <property type="evidence" value="ECO:0007669"/>
    <property type="project" value="UniProtKB-KW"/>
</dbReference>
<dbReference type="AlphaFoldDB" id="A0A3S0JTH3"/>
<dbReference type="PROSITE" id="PS00893">
    <property type="entry name" value="NUDIX_BOX"/>
    <property type="match status" value="1"/>
</dbReference>
<evidence type="ECO:0000256" key="4">
    <source>
        <dbReference type="ARBA" id="ARBA00022801"/>
    </source>
</evidence>
<dbReference type="SUPFAM" id="SSF55811">
    <property type="entry name" value="Nudix"/>
    <property type="match status" value="1"/>
</dbReference>
<dbReference type="GO" id="GO:0010945">
    <property type="term" value="F:coenzyme A diphosphatase activity"/>
    <property type="evidence" value="ECO:0007669"/>
    <property type="project" value="InterPro"/>
</dbReference>
<evidence type="ECO:0000256" key="5">
    <source>
        <dbReference type="ARBA" id="ARBA00022842"/>
    </source>
</evidence>
<protein>
    <submittedName>
        <fullName evidence="8">CoA pyrophosphatase</fullName>
    </submittedName>
</protein>
<sequence length="198" mass="21698">MAELPLDPLDESLLYDPAADPWAGWVQARQRQRLHLPDYREAAVLAALSLEAVPRVLLTIRSAELPTHQGQVAFAGGKLEAGETPVQAALREAQEEVGLAPEAVTVLGELDDVFTPLGFHVTPVLARFALPDRFRLSGEVDRVLLCSLDELRASAAPPTLKTMPNGREYPMYEYLPQGVRVWGMTARILHDLLDAGVD</sequence>
<evidence type="ECO:0000256" key="6">
    <source>
        <dbReference type="ARBA" id="ARBA00023211"/>
    </source>
</evidence>
<evidence type="ECO:0000256" key="1">
    <source>
        <dbReference type="ARBA" id="ARBA00001936"/>
    </source>
</evidence>
<proteinExistence type="predicted"/>
<dbReference type="OrthoDB" id="9802805at2"/>
<dbReference type="Pfam" id="PF00293">
    <property type="entry name" value="NUDIX"/>
    <property type="match status" value="1"/>
</dbReference>
<dbReference type="PANTHER" id="PTHR12992:SF11">
    <property type="entry name" value="MITOCHONDRIAL COENZYME A DIPHOSPHATASE NUDT8"/>
    <property type="match status" value="1"/>
</dbReference>
<name>A0A3S0JTH3_9DEIO</name>
<evidence type="ECO:0000256" key="2">
    <source>
        <dbReference type="ARBA" id="ARBA00001946"/>
    </source>
</evidence>
<comment type="cofactor">
    <cofactor evidence="2">
        <name>Mg(2+)</name>
        <dbReference type="ChEBI" id="CHEBI:18420"/>
    </cofactor>
</comment>
<dbReference type="InterPro" id="IPR000086">
    <property type="entry name" value="NUDIX_hydrolase_dom"/>
</dbReference>
<organism evidence="8 9">
    <name type="scientific">Deinococcus radiophilus</name>
    <dbReference type="NCBI Taxonomy" id="32062"/>
    <lineage>
        <taxon>Bacteria</taxon>
        <taxon>Thermotogati</taxon>
        <taxon>Deinococcota</taxon>
        <taxon>Deinococci</taxon>
        <taxon>Deinococcales</taxon>
        <taxon>Deinococcaceae</taxon>
        <taxon>Deinococcus</taxon>
    </lineage>
</organism>
<dbReference type="PANTHER" id="PTHR12992">
    <property type="entry name" value="NUDIX HYDROLASE"/>
    <property type="match status" value="1"/>
</dbReference>
<comment type="cofactor">
    <cofactor evidence="1">
        <name>Mn(2+)</name>
        <dbReference type="ChEBI" id="CHEBI:29035"/>
    </cofactor>
</comment>
<keyword evidence="4" id="KW-0378">Hydrolase</keyword>
<comment type="caution">
    <text evidence="8">The sequence shown here is derived from an EMBL/GenBank/DDBJ whole genome shotgun (WGS) entry which is preliminary data.</text>
</comment>
<accession>A0A3S0JTH3</accession>
<keyword evidence="9" id="KW-1185">Reference proteome</keyword>
<evidence type="ECO:0000259" key="7">
    <source>
        <dbReference type="PROSITE" id="PS51462"/>
    </source>
</evidence>
<dbReference type="Proteomes" id="UP000277766">
    <property type="component" value="Unassembled WGS sequence"/>
</dbReference>
<dbReference type="CDD" id="cd03426">
    <property type="entry name" value="NUDIX_CoAse_Nudt7"/>
    <property type="match status" value="1"/>
</dbReference>
<evidence type="ECO:0000313" key="8">
    <source>
        <dbReference type="EMBL" id="RTR28628.1"/>
    </source>
</evidence>
<evidence type="ECO:0000313" key="9">
    <source>
        <dbReference type="Proteomes" id="UP000277766"/>
    </source>
</evidence>
<gene>
    <name evidence="8" type="ORF">EJ104_04545</name>
</gene>
<keyword evidence="6" id="KW-0464">Manganese</keyword>